<dbReference type="PANTHER" id="PTHR43245">
    <property type="entry name" value="BIFUNCTIONAL POLYMYXIN RESISTANCE PROTEIN ARNA"/>
    <property type="match status" value="1"/>
</dbReference>
<evidence type="ECO:0000313" key="2">
    <source>
        <dbReference type="EMBL" id="HIU55201.1"/>
    </source>
</evidence>
<dbReference type="Pfam" id="PF01370">
    <property type="entry name" value="Epimerase"/>
    <property type="match status" value="1"/>
</dbReference>
<reference evidence="2" key="1">
    <citation type="submission" date="2020-10" db="EMBL/GenBank/DDBJ databases">
        <authorList>
            <person name="Gilroy R."/>
        </authorList>
    </citation>
    <scope>NUCLEOTIDE SEQUENCE</scope>
    <source>
        <strain evidence="2">CHK158-818</strain>
    </source>
</reference>
<dbReference type="AlphaFoldDB" id="A0A9D1M7M7"/>
<evidence type="ECO:0000313" key="3">
    <source>
        <dbReference type="Proteomes" id="UP000824112"/>
    </source>
</evidence>
<dbReference type="Proteomes" id="UP000824112">
    <property type="component" value="Unassembled WGS sequence"/>
</dbReference>
<reference evidence="2" key="2">
    <citation type="journal article" date="2021" name="PeerJ">
        <title>Extensive microbial diversity within the chicken gut microbiome revealed by metagenomics and culture.</title>
        <authorList>
            <person name="Gilroy R."/>
            <person name="Ravi A."/>
            <person name="Getino M."/>
            <person name="Pursley I."/>
            <person name="Horton D.L."/>
            <person name="Alikhan N.F."/>
            <person name="Baker D."/>
            <person name="Gharbi K."/>
            <person name="Hall N."/>
            <person name="Watson M."/>
            <person name="Adriaenssens E.M."/>
            <person name="Foster-Nyarko E."/>
            <person name="Jarju S."/>
            <person name="Secka A."/>
            <person name="Antonio M."/>
            <person name="Oren A."/>
            <person name="Chaudhuri R.R."/>
            <person name="La Ragione R."/>
            <person name="Hildebrand F."/>
            <person name="Pallen M.J."/>
        </authorList>
    </citation>
    <scope>NUCLEOTIDE SEQUENCE</scope>
    <source>
        <strain evidence="2">CHK158-818</strain>
    </source>
</reference>
<protein>
    <submittedName>
        <fullName evidence="2">NAD(P)-dependent oxidoreductase</fullName>
    </submittedName>
</protein>
<dbReference type="SUPFAM" id="SSF51735">
    <property type="entry name" value="NAD(P)-binding Rossmann-fold domains"/>
    <property type="match status" value="1"/>
</dbReference>
<dbReference type="InterPro" id="IPR036291">
    <property type="entry name" value="NAD(P)-bd_dom_sf"/>
</dbReference>
<sequence length="335" mass="38554">MAKILVTGAGGFIGSFIVEKALSEGYETWAGIRASTNREYLQNKNIRFINLDYFNPEKLIQQLKVLKLNGEKWDYIIHNVGVTKSIYSKDFDRFNYGIVKNFVMALIKTQMVPTCFVLMSSLSAWGAGNEEGFVPVKQTDKPHPESLYGKSKLKAEGYLQSIPNFSYIILRPTGVYGPREKDYFLMMKSIRYGIDFVPGSQRQMLSFIYVKDLVNVIFSAIKKGEYRKAYFVSDGKEYSSEDFRRYVANALGKKQVLQVKVPLFLLKIFAYLSQAMAGIIGKSSTLNPDKYRIIKQRNWLCDITPLQQELHFVPEYDLEKGITETIKWYKENGWL</sequence>
<dbReference type="PANTHER" id="PTHR43245:SF58">
    <property type="entry name" value="BLL5923 PROTEIN"/>
    <property type="match status" value="1"/>
</dbReference>
<dbReference type="InterPro" id="IPR001509">
    <property type="entry name" value="Epimerase_deHydtase"/>
</dbReference>
<dbReference type="EMBL" id="DVNA01000121">
    <property type="protein sequence ID" value="HIU55201.1"/>
    <property type="molecule type" value="Genomic_DNA"/>
</dbReference>
<gene>
    <name evidence="2" type="ORF">IAB03_05270</name>
</gene>
<dbReference type="InterPro" id="IPR050177">
    <property type="entry name" value="Lipid_A_modif_metabolic_enz"/>
</dbReference>
<dbReference type="Gene3D" id="3.40.50.720">
    <property type="entry name" value="NAD(P)-binding Rossmann-like Domain"/>
    <property type="match status" value="1"/>
</dbReference>
<proteinExistence type="predicted"/>
<organism evidence="2 3">
    <name type="scientific">Candidatus Gallibacteroides avistercoris</name>
    <dbReference type="NCBI Taxonomy" id="2840833"/>
    <lineage>
        <taxon>Bacteria</taxon>
        <taxon>Pseudomonadati</taxon>
        <taxon>Bacteroidota</taxon>
        <taxon>Bacteroidia</taxon>
        <taxon>Bacteroidales</taxon>
        <taxon>Bacteroidaceae</taxon>
        <taxon>Bacteroidaceae incertae sedis</taxon>
        <taxon>Candidatus Gallibacteroides</taxon>
    </lineage>
</organism>
<name>A0A9D1M7M7_9BACT</name>
<accession>A0A9D1M7M7</accession>
<evidence type="ECO:0000259" key="1">
    <source>
        <dbReference type="Pfam" id="PF01370"/>
    </source>
</evidence>
<feature type="domain" description="NAD-dependent epimerase/dehydratase" evidence="1">
    <location>
        <begin position="4"/>
        <end position="224"/>
    </location>
</feature>
<comment type="caution">
    <text evidence="2">The sequence shown here is derived from an EMBL/GenBank/DDBJ whole genome shotgun (WGS) entry which is preliminary data.</text>
</comment>